<reference evidence="3 4" key="1">
    <citation type="submission" date="2022-05" db="EMBL/GenBank/DDBJ databases">
        <title>A multi-omics perspective on studying reproductive biology in Daphnia sinensis.</title>
        <authorList>
            <person name="Jia J."/>
        </authorList>
    </citation>
    <scope>NUCLEOTIDE SEQUENCE [LARGE SCALE GENOMIC DNA]</scope>
    <source>
        <strain evidence="3 4">WSL</strain>
    </source>
</reference>
<evidence type="ECO:0000313" key="3">
    <source>
        <dbReference type="EMBL" id="KAI9564965.1"/>
    </source>
</evidence>
<keyword evidence="2" id="KW-1133">Transmembrane helix</keyword>
<dbReference type="EMBL" id="WJBH02000001">
    <property type="protein sequence ID" value="KAI9564965.1"/>
    <property type="molecule type" value="Genomic_DNA"/>
</dbReference>
<comment type="caution">
    <text evidence="3">The sequence shown here is derived from an EMBL/GenBank/DDBJ whole genome shotgun (WGS) entry which is preliminary data.</text>
</comment>
<proteinExistence type="predicted"/>
<feature type="compositionally biased region" description="Basic and acidic residues" evidence="1">
    <location>
        <begin position="180"/>
        <end position="193"/>
    </location>
</feature>
<dbReference type="AlphaFoldDB" id="A0AAD5LMX0"/>
<keyword evidence="4" id="KW-1185">Reference proteome</keyword>
<evidence type="ECO:0000313" key="4">
    <source>
        <dbReference type="Proteomes" id="UP000820818"/>
    </source>
</evidence>
<evidence type="ECO:0008006" key="5">
    <source>
        <dbReference type="Google" id="ProtNLM"/>
    </source>
</evidence>
<sequence length="202" mass="22698">MKTIIFSNCAIHDRNSGTRRIFPIFFSSCFYFKWATDNGLGDAGTHRLYTFYLFSYLYFSSFSCFATSGRPSVSSSPRCSISRYGSAKIGRRKQRRVAMHDSECESLLPAEFQITPSGRNRHECYTRTSFVRSLFHIHLTLLSVELLLSGLFVPGAPSGLSSPSLFFGALFVSSTTLRGSKKDSEKEKRDPSCHKPAMLPQV</sequence>
<accession>A0AAD5LMX0</accession>
<evidence type="ECO:0000256" key="2">
    <source>
        <dbReference type="SAM" id="Phobius"/>
    </source>
</evidence>
<evidence type="ECO:0000256" key="1">
    <source>
        <dbReference type="SAM" id="MobiDB-lite"/>
    </source>
</evidence>
<feature type="transmembrane region" description="Helical" evidence="2">
    <location>
        <begin position="135"/>
        <end position="154"/>
    </location>
</feature>
<organism evidence="3 4">
    <name type="scientific">Daphnia sinensis</name>
    <dbReference type="NCBI Taxonomy" id="1820382"/>
    <lineage>
        <taxon>Eukaryota</taxon>
        <taxon>Metazoa</taxon>
        <taxon>Ecdysozoa</taxon>
        <taxon>Arthropoda</taxon>
        <taxon>Crustacea</taxon>
        <taxon>Branchiopoda</taxon>
        <taxon>Diplostraca</taxon>
        <taxon>Cladocera</taxon>
        <taxon>Anomopoda</taxon>
        <taxon>Daphniidae</taxon>
        <taxon>Daphnia</taxon>
        <taxon>Daphnia similis group</taxon>
    </lineage>
</organism>
<keyword evidence="2" id="KW-0472">Membrane</keyword>
<feature type="region of interest" description="Disordered" evidence="1">
    <location>
        <begin position="180"/>
        <end position="202"/>
    </location>
</feature>
<keyword evidence="2" id="KW-0812">Transmembrane</keyword>
<gene>
    <name evidence="3" type="ORF">GHT06_008706</name>
</gene>
<protein>
    <recommendedName>
        <fullName evidence="5">Transmembrane protein</fullName>
    </recommendedName>
</protein>
<name>A0AAD5LMX0_9CRUS</name>
<dbReference type="Proteomes" id="UP000820818">
    <property type="component" value="Linkage Group LG1"/>
</dbReference>